<protein>
    <submittedName>
        <fullName evidence="1">Uncharacterized protein</fullName>
    </submittedName>
</protein>
<sequence>MANAMASVRHTPFKCHEAAVMACASCRYSHAAKIDRPVLPQRNRAPTWDQLANLPVAPDGAKRNRIKALDSPQTLTLRNPASLPGFRELQNSIERPENWCSVFVGVSKRARMSRSAIHPKSFQQQGAVEHRVDELNCFVLEADGGGLGGPGLVKPDRRSGTRNTQKRIGFKHVYLVSHVGDLADLCPIRALHNLRRVVPASPKGPLFSWPDSKGDIRPMVKDRALDRINVFGHSFRIGGASYYLAQKVSPEIIRLIGNNWIKKLSLANTYHVPDAATGDNVQYNWPGYCLDIARILRISG</sequence>
<dbReference type="EMBL" id="JARIHO010000025">
    <property type="protein sequence ID" value="KAJ7342326.1"/>
    <property type="molecule type" value="Genomic_DNA"/>
</dbReference>
<reference evidence="1" key="1">
    <citation type="submission" date="2023-03" db="EMBL/GenBank/DDBJ databases">
        <title>Massive genome expansion in bonnet fungi (Mycena s.s.) driven by repeated elements and novel gene families across ecological guilds.</title>
        <authorList>
            <consortium name="Lawrence Berkeley National Laboratory"/>
            <person name="Harder C.B."/>
            <person name="Miyauchi S."/>
            <person name="Viragh M."/>
            <person name="Kuo A."/>
            <person name="Thoen E."/>
            <person name="Andreopoulos B."/>
            <person name="Lu D."/>
            <person name="Skrede I."/>
            <person name="Drula E."/>
            <person name="Henrissat B."/>
            <person name="Morin E."/>
            <person name="Kohler A."/>
            <person name="Barry K."/>
            <person name="LaButti K."/>
            <person name="Morin E."/>
            <person name="Salamov A."/>
            <person name="Lipzen A."/>
            <person name="Mereny Z."/>
            <person name="Hegedus B."/>
            <person name="Baldrian P."/>
            <person name="Stursova M."/>
            <person name="Weitz H."/>
            <person name="Taylor A."/>
            <person name="Grigoriev I.V."/>
            <person name="Nagy L.G."/>
            <person name="Martin F."/>
            <person name="Kauserud H."/>
        </authorList>
    </citation>
    <scope>NUCLEOTIDE SEQUENCE</scope>
    <source>
        <strain evidence="1">CBHHK002</strain>
    </source>
</reference>
<evidence type="ECO:0000313" key="1">
    <source>
        <dbReference type="EMBL" id="KAJ7342326.1"/>
    </source>
</evidence>
<comment type="caution">
    <text evidence="1">The sequence shown here is derived from an EMBL/GenBank/DDBJ whole genome shotgun (WGS) entry which is preliminary data.</text>
</comment>
<dbReference type="AlphaFoldDB" id="A0AAD6ZVA1"/>
<gene>
    <name evidence="1" type="ORF">DFH08DRAFT_811421</name>
</gene>
<dbReference type="Proteomes" id="UP001218218">
    <property type="component" value="Unassembled WGS sequence"/>
</dbReference>
<keyword evidence="2" id="KW-1185">Reference proteome</keyword>
<organism evidence="1 2">
    <name type="scientific">Mycena albidolilacea</name>
    <dbReference type="NCBI Taxonomy" id="1033008"/>
    <lineage>
        <taxon>Eukaryota</taxon>
        <taxon>Fungi</taxon>
        <taxon>Dikarya</taxon>
        <taxon>Basidiomycota</taxon>
        <taxon>Agaricomycotina</taxon>
        <taxon>Agaricomycetes</taxon>
        <taxon>Agaricomycetidae</taxon>
        <taxon>Agaricales</taxon>
        <taxon>Marasmiineae</taxon>
        <taxon>Mycenaceae</taxon>
        <taxon>Mycena</taxon>
    </lineage>
</organism>
<proteinExistence type="predicted"/>
<name>A0AAD6ZVA1_9AGAR</name>
<evidence type="ECO:0000313" key="2">
    <source>
        <dbReference type="Proteomes" id="UP001218218"/>
    </source>
</evidence>
<accession>A0AAD6ZVA1</accession>